<dbReference type="Gene3D" id="3.40.50.10420">
    <property type="entry name" value="NagB/RpiA/CoA transferase-like"/>
    <property type="match status" value="1"/>
</dbReference>
<gene>
    <name evidence="3" type="ordered locus">mru_1211</name>
</gene>
<dbReference type="InterPro" id="IPR037171">
    <property type="entry name" value="NagB/RpiA_transferase-like"/>
</dbReference>
<dbReference type="PROSITE" id="PS51379">
    <property type="entry name" value="4FE4S_FER_2"/>
    <property type="match status" value="2"/>
</dbReference>
<evidence type="ECO:0000259" key="2">
    <source>
        <dbReference type="PROSITE" id="PS51379"/>
    </source>
</evidence>
<organism evidence="3 4">
    <name type="scientific">Methanobrevibacter ruminantium (strain ATCC 35063 / DSM 1093 / JCM 13430 / OCM 146 / M1)</name>
    <name type="common">Methanobacterium ruminantium</name>
    <dbReference type="NCBI Taxonomy" id="634498"/>
    <lineage>
        <taxon>Archaea</taxon>
        <taxon>Methanobacteriati</taxon>
        <taxon>Methanobacteriota</taxon>
        <taxon>Methanomada group</taxon>
        <taxon>Methanobacteria</taxon>
        <taxon>Methanobacteriales</taxon>
        <taxon>Methanobacteriaceae</taxon>
        <taxon>Methanobrevibacter</taxon>
    </lineage>
</organism>
<dbReference type="InterPro" id="IPR003741">
    <property type="entry name" value="LUD_dom"/>
</dbReference>
<dbReference type="OrthoDB" id="23833at2157"/>
<name>D3E3F0_METRM</name>
<feature type="domain" description="4Fe-4S ferredoxin-type" evidence="2">
    <location>
        <begin position="297"/>
        <end position="328"/>
    </location>
</feature>
<proteinExistence type="predicted"/>
<dbReference type="AlphaFoldDB" id="D3E3F0"/>
<protein>
    <submittedName>
        <fullName evidence="3">4Fe-4S binding domain-containing protein</fullName>
    </submittedName>
</protein>
<dbReference type="GO" id="GO:0016491">
    <property type="term" value="F:oxidoreductase activity"/>
    <property type="evidence" value="ECO:0007669"/>
    <property type="project" value="UniProtKB-ARBA"/>
</dbReference>
<dbReference type="KEGG" id="mru:mru_1211"/>
<dbReference type="InterPro" id="IPR017896">
    <property type="entry name" value="4Fe4S_Fe-S-bd"/>
</dbReference>
<dbReference type="Pfam" id="PF02589">
    <property type="entry name" value="LUD_dom"/>
    <property type="match status" value="1"/>
</dbReference>
<evidence type="ECO:0000256" key="1">
    <source>
        <dbReference type="ARBA" id="ARBA00022485"/>
    </source>
</evidence>
<dbReference type="Gene3D" id="3.30.70.20">
    <property type="match status" value="1"/>
</dbReference>
<dbReference type="GeneID" id="8770862"/>
<feature type="domain" description="4Fe-4S ferredoxin-type" evidence="2">
    <location>
        <begin position="347"/>
        <end position="380"/>
    </location>
</feature>
<keyword evidence="1" id="KW-0479">Metal-binding</keyword>
<dbReference type="InterPro" id="IPR004452">
    <property type="entry name" value="LutB/LldF"/>
</dbReference>
<dbReference type="Proteomes" id="UP000008680">
    <property type="component" value="Chromosome"/>
</dbReference>
<dbReference type="PANTHER" id="PTHR47153:SF2">
    <property type="entry name" value="LACTATE UTILIZATION PROTEIN B"/>
    <property type="match status" value="1"/>
</dbReference>
<dbReference type="HOGENOM" id="CLU_027059_3_0_2"/>
<evidence type="ECO:0000313" key="3">
    <source>
        <dbReference type="EMBL" id="ADC47061.1"/>
    </source>
</evidence>
<dbReference type="SUPFAM" id="SSF46548">
    <property type="entry name" value="alpha-helical ferredoxin"/>
    <property type="match status" value="1"/>
</dbReference>
<dbReference type="STRING" id="634498.mru_1211"/>
<dbReference type="Pfam" id="PF13183">
    <property type="entry name" value="Fer4_8"/>
    <property type="match status" value="1"/>
</dbReference>
<dbReference type="eggNOG" id="arCOG00335">
    <property type="taxonomic scope" value="Archaea"/>
</dbReference>
<dbReference type="PATRIC" id="fig|634498.28.peg.1212"/>
<dbReference type="InterPro" id="IPR024185">
    <property type="entry name" value="FTHF_cligase-like_sf"/>
</dbReference>
<evidence type="ECO:0000313" key="4">
    <source>
        <dbReference type="Proteomes" id="UP000008680"/>
    </source>
</evidence>
<keyword evidence="1" id="KW-0411">Iron-sulfur</keyword>
<dbReference type="PROSITE" id="PS00198">
    <property type="entry name" value="4FE4S_FER_1"/>
    <property type="match status" value="2"/>
</dbReference>
<accession>D3E3F0</accession>
<dbReference type="PANTHER" id="PTHR47153">
    <property type="entry name" value="LACTATE UTILIZATION PROTEIN B"/>
    <property type="match status" value="1"/>
</dbReference>
<dbReference type="RefSeq" id="WP_012956010.1">
    <property type="nucleotide sequence ID" value="NC_013790.1"/>
</dbReference>
<reference evidence="3 4" key="1">
    <citation type="journal article" date="2010" name="PLoS ONE">
        <title>The genome sequence of the rumen methanogen Methanobrevibacter ruminantium reveals new possibilities for controlling ruminant methane emissions.</title>
        <authorList>
            <person name="Leahy S.C."/>
            <person name="Kelly W.J."/>
            <person name="Altermann E."/>
            <person name="Ronimus R.S."/>
            <person name="Yeoman C.J."/>
            <person name="Pacheco D.M."/>
            <person name="Li D."/>
            <person name="Kong Z."/>
            <person name="McTavish S."/>
            <person name="Sang C."/>
            <person name="Lambie S.C."/>
            <person name="Janssen P.H."/>
            <person name="Dey D."/>
            <person name="Attwood G.T."/>
        </authorList>
    </citation>
    <scope>NUCLEOTIDE SEQUENCE [LARGE SCALE GENOMIC DNA]</scope>
    <source>
        <strain evidence="4">ATCC 35063 / DSM 1093 / JCM 13430 / OCM 146 / M1</strain>
    </source>
</reference>
<dbReference type="SUPFAM" id="SSF100950">
    <property type="entry name" value="NagB/RpiA/CoA transferase-like"/>
    <property type="match status" value="1"/>
</dbReference>
<dbReference type="GO" id="GO:0006089">
    <property type="term" value="P:lactate metabolic process"/>
    <property type="evidence" value="ECO:0007669"/>
    <property type="project" value="InterPro"/>
</dbReference>
<sequence length="409" mass="45545">MKEEEIESMRKIFSQLKDKIEPLSQSPAIQALQKRVMEIRKEAIKNNSQLLETVQNSFKENDIDCFLASNDIEAQKIILDLINEEIESNPNIDSNDVYICKSKSNTLREIGFLELMEENNYNVIETDLGDRILQLKKEDNDPVHPTGPASHLTVSDIADIVNQSMDLNLNPVPKEIMEAVRSDVLNLMHKSYIGISGSNSIAAEDGAILMVHNEGNISFVQSKKLHIIVAGIDKLVPHLEDSVSIAKLETAYATGKPLTSYMNIVSGPSKTADIEKKLLKNMYGAERVAVILLDNGRSKAIDECLWCIGCGNCIVSCPVYNIIGNKFGYSSYLGGRGIALSRYLKDNEVSVDSGLYMCTLCGMCTENCPVLTPTYEIIENLRCDSQKEGLFRNQHKSIRDNIKNKGSPY</sequence>
<keyword evidence="4" id="KW-1185">Reference proteome</keyword>
<keyword evidence="1" id="KW-0004">4Fe-4S</keyword>
<dbReference type="InterPro" id="IPR017900">
    <property type="entry name" value="4Fe4S_Fe_S_CS"/>
</dbReference>
<keyword evidence="1" id="KW-0408">Iron</keyword>
<dbReference type="GO" id="GO:0051539">
    <property type="term" value="F:4 iron, 4 sulfur cluster binding"/>
    <property type="evidence" value="ECO:0007669"/>
    <property type="project" value="UniProtKB-KW"/>
</dbReference>
<dbReference type="EMBL" id="CP001719">
    <property type="protein sequence ID" value="ADC47061.1"/>
    <property type="molecule type" value="Genomic_DNA"/>
</dbReference>